<organism evidence="1 2">
    <name type="scientific">Agrobacterium tomkonis CFBP 6623</name>
    <dbReference type="NCBI Taxonomy" id="1183432"/>
    <lineage>
        <taxon>Bacteria</taxon>
        <taxon>Pseudomonadati</taxon>
        <taxon>Pseudomonadota</taxon>
        <taxon>Alphaproteobacteria</taxon>
        <taxon>Hyphomicrobiales</taxon>
        <taxon>Rhizobiaceae</taxon>
        <taxon>Rhizobium/Agrobacterium group</taxon>
        <taxon>Agrobacterium</taxon>
        <taxon>Agrobacterium tumefaciens complex</taxon>
    </lineage>
</organism>
<reference evidence="2" key="1">
    <citation type="submission" date="2016-01" db="EMBL/GenBank/DDBJ databases">
        <authorList>
            <person name="Regsiter A."/>
            <person name="william w."/>
        </authorList>
    </citation>
    <scope>NUCLEOTIDE SEQUENCE [LARGE SCALE GENOMIC DNA]</scope>
    <source>
        <strain evidence="2">CFBP 6623</strain>
    </source>
</reference>
<evidence type="ECO:0000313" key="1">
    <source>
        <dbReference type="EMBL" id="CUX20315.1"/>
    </source>
</evidence>
<dbReference type="RefSeq" id="WP_080842137.1">
    <property type="nucleotide sequence ID" value="NZ_LT009723.1"/>
</dbReference>
<keyword evidence="2" id="KW-1185">Reference proteome</keyword>
<sequence>MPAINISAFIGERPLILPRLLPETAAQEAVNARLDDGGLTPLRKSGKTGYFVEAGAKTIYRHNGAWLSWPVVVDAAPGPVAQERLYYTGDGAPKMRIDDDIYDLAVPRPATALTATVTGAGTGDTQSRTYVYTFVTEFGEETAPSPASGIVDWKPGQDVTLSGFTMPVADRQITKQRIYRSQTGSTGTYLYFIAERPAAADNFVDGVAVDAFQEALPSAGWDEPPAALTGLTVMPNGMMAAFVGRSVYFCEPWRPHVWPEKYILNCDSDVVALGSIGSVLVVMTKANPYVMTGSHPDSMQSQKLESNFPCINPRGVADLGFAICYPSNDGLVAVGGDGSVNLVTREIFRPHDWLKLSPATAIGAQYSGAYALFYDTETENQRVAGCVFVTVGATPFLMRSAEIMSACFFDVTDSALYFTRPGETSIYRFDPPEGPPETMVWRSKEWWLPRPMNFGAILVDRGKLGSATVDPSIIADRERIAEENAAIFASGELNSALNEHCWNEYPVNGDTMLSLPEYLSISVSVFGDGQLVRVIDRTDAVQRLPAKSMARIWEIAVSSNVAISRIAMASSVDELRTLA</sequence>
<accession>A0A1S7PEQ8</accession>
<dbReference type="Proteomes" id="UP000191988">
    <property type="component" value="Unassembled WGS sequence"/>
</dbReference>
<dbReference type="AlphaFoldDB" id="A0A1S7PEQ8"/>
<dbReference type="EMBL" id="FBWK01000018">
    <property type="protein sequence ID" value="CUX20315.1"/>
    <property type="molecule type" value="Genomic_DNA"/>
</dbReference>
<evidence type="ECO:0000313" key="2">
    <source>
        <dbReference type="Proteomes" id="UP000191988"/>
    </source>
</evidence>
<name>A0A1S7PEQ8_9HYPH</name>
<proteinExistence type="predicted"/>
<protein>
    <submittedName>
        <fullName evidence="1">Uncharacterized protein</fullName>
    </submittedName>
</protein>
<dbReference type="STRING" id="1183432.AGR3A_Cc250155"/>
<gene>
    <name evidence="1" type="ORF">AGR3A_Cc250155</name>
</gene>